<sequence>MKSPEAMASGRGCFSCCMETGLRIYNVDPLVEKAHFGMELMGSVGYCEMLYRTNLLAIVAGGARPKFADNTVLVYDDISKKFVLEFTFSSFVKNVKLRRDKLVVVLSHQIHVFSFPSPCQRLFTVETRVNSLGLCEVSPIVSAERQLLVFPGHKLGSVQLVDLASTEAGISSAPVTINAHQGELACLAVNQQGTMVATASNKGTLIRVWDTTRRAQLVDINFSGDSEFLCCSSDKGTVHIFALKDTHLNRRSTFSNMGFLGNYVESQWALANFTVPPECACICAFGSRSSVIAICLDGTFHKYVFNADGNCNREAFDVYLDVCDDDEF</sequence>
<dbReference type="EMBL" id="OC317048">
    <property type="protein sequence ID" value="CAD7394713.1"/>
    <property type="molecule type" value="Genomic_DNA"/>
</dbReference>
<evidence type="ECO:0000313" key="5">
    <source>
        <dbReference type="EMBL" id="CAD7394713.1"/>
    </source>
</evidence>
<evidence type="ECO:0008006" key="6">
    <source>
        <dbReference type="Google" id="ProtNLM"/>
    </source>
</evidence>
<comment type="similarity">
    <text evidence="4">Belongs to the WD repeat PROPPIN family.</text>
</comment>
<dbReference type="InterPro" id="IPR036322">
    <property type="entry name" value="WD40_repeat_dom_sf"/>
</dbReference>
<keyword evidence="1" id="KW-0853">WD repeat</keyword>
<evidence type="ECO:0000256" key="4">
    <source>
        <dbReference type="ARBA" id="ARBA00025740"/>
    </source>
</evidence>
<dbReference type="SUPFAM" id="SSF50978">
    <property type="entry name" value="WD40 repeat-like"/>
    <property type="match status" value="1"/>
</dbReference>
<evidence type="ECO:0000256" key="2">
    <source>
        <dbReference type="ARBA" id="ARBA00022737"/>
    </source>
</evidence>
<dbReference type="Pfam" id="PF21032">
    <property type="entry name" value="PROPPIN"/>
    <property type="match status" value="1"/>
</dbReference>
<evidence type="ECO:0000256" key="1">
    <source>
        <dbReference type="ARBA" id="ARBA00022574"/>
    </source>
</evidence>
<dbReference type="SMART" id="SM00320">
    <property type="entry name" value="WD40"/>
    <property type="match status" value="1"/>
</dbReference>
<proteinExistence type="inferred from homology"/>
<reference evidence="5" key="1">
    <citation type="submission" date="2020-11" db="EMBL/GenBank/DDBJ databases">
        <authorList>
            <person name="Tran Van P."/>
        </authorList>
    </citation>
    <scope>NUCLEOTIDE SEQUENCE</scope>
</reference>
<dbReference type="AlphaFoldDB" id="A0A7R9GSQ4"/>
<dbReference type="Gene3D" id="2.130.10.10">
    <property type="entry name" value="YVTN repeat-like/Quinoprotein amine dehydrogenase"/>
    <property type="match status" value="1"/>
</dbReference>
<organism evidence="5">
    <name type="scientific">Timema cristinae</name>
    <name type="common">Walking stick</name>
    <dbReference type="NCBI Taxonomy" id="61476"/>
    <lineage>
        <taxon>Eukaryota</taxon>
        <taxon>Metazoa</taxon>
        <taxon>Ecdysozoa</taxon>
        <taxon>Arthropoda</taxon>
        <taxon>Hexapoda</taxon>
        <taxon>Insecta</taxon>
        <taxon>Pterygota</taxon>
        <taxon>Neoptera</taxon>
        <taxon>Polyneoptera</taxon>
        <taxon>Phasmatodea</taxon>
        <taxon>Timematodea</taxon>
        <taxon>Timematoidea</taxon>
        <taxon>Timematidae</taxon>
        <taxon>Timema</taxon>
    </lineage>
</organism>
<dbReference type="GO" id="GO:0006914">
    <property type="term" value="P:autophagy"/>
    <property type="evidence" value="ECO:0007669"/>
    <property type="project" value="UniProtKB-KW"/>
</dbReference>
<accession>A0A7R9GSQ4</accession>
<dbReference type="InterPro" id="IPR015943">
    <property type="entry name" value="WD40/YVTN_repeat-like_dom_sf"/>
</dbReference>
<dbReference type="InterPro" id="IPR001680">
    <property type="entry name" value="WD40_rpt"/>
</dbReference>
<dbReference type="GO" id="GO:0005737">
    <property type="term" value="C:cytoplasm"/>
    <property type="evidence" value="ECO:0007669"/>
    <property type="project" value="UniProtKB-ARBA"/>
</dbReference>
<protein>
    <recommendedName>
        <fullName evidence="6">WD repeat domain phosphoinositide-interacting protein 4</fullName>
    </recommendedName>
</protein>
<keyword evidence="3" id="KW-0072">Autophagy</keyword>
<dbReference type="InterPro" id="IPR048720">
    <property type="entry name" value="PROPPIN"/>
</dbReference>
<gene>
    <name evidence="5" type="ORF">TCEB3V08_LOCUS2629</name>
</gene>
<keyword evidence="2" id="KW-0677">Repeat</keyword>
<name>A0A7R9GSQ4_TIMCR</name>
<evidence type="ECO:0000256" key="3">
    <source>
        <dbReference type="ARBA" id="ARBA00023006"/>
    </source>
</evidence>
<dbReference type="PANTHER" id="PTHR11227">
    <property type="entry name" value="WD-REPEAT PROTEIN INTERACTING WITH PHOSPHOINOSIDES WIPI -RELATED"/>
    <property type="match status" value="1"/>
</dbReference>